<name>A0A846QNS4_9BACT</name>
<dbReference type="Proteomes" id="UP000580856">
    <property type="component" value="Unassembled WGS sequence"/>
</dbReference>
<organism evidence="2 3">
    <name type="scientific">Desulfobaculum xiamenense</name>
    <dbReference type="NCBI Taxonomy" id="995050"/>
    <lineage>
        <taxon>Bacteria</taxon>
        <taxon>Pseudomonadati</taxon>
        <taxon>Thermodesulfobacteriota</taxon>
        <taxon>Desulfovibrionia</taxon>
        <taxon>Desulfovibrionales</taxon>
        <taxon>Desulfovibrionaceae</taxon>
        <taxon>Desulfobaculum</taxon>
    </lineage>
</organism>
<reference evidence="2 3" key="1">
    <citation type="submission" date="2020-03" db="EMBL/GenBank/DDBJ databases">
        <title>Genomic Encyclopedia of Type Strains, Phase IV (KMG-IV): sequencing the most valuable type-strain genomes for metagenomic binning, comparative biology and taxonomic classification.</title>
        <authorList>
            <person name="Goeker M."/>
        </authorList>
    </citation>
    <scope>NUCLEOTIDE SEQUENCE [LARGE SCALE GENOMIC DNA]</scope>
    <source>
        <strain evidence="2 3">DSM 24233</strain>
    </source>
</reference>
<accession>A0A846QNS4</accession>
<protein>
    <submittedName>
        <fullName evidence="2">Uncharacterized protein</fullName>
    </submittedName>
</protein>
<dbReference type="RefSeq" id="WP_167940143.1">
    <property type="nucleotide sequence ID" value="NZ_JAATJA010000001.1"/>
</dbReference>
<feature type="compositionally biased region" description="Basic and acidic residues" evidence="1">
    <location>
        <begin position="15"/>
        <end position="27"/>
    </location>
</feature>
<dbReference type="EMBL" id="JAATJA010000001">
    <property type="protein sequence ID" value="NJB67055.1"/>
    <property type="molecule type" value="Genomic_DNA"/>
</dbReference>
<evidence type="ECO:0000256" key="1">
    <source>
        <dbReference type="SAM" id="MobiDB-lite"/>
    </source>
</evidence>
<evidence type="ECO:0000313" key="2">
    <source>
        <dbReference type="EMBL" id="NJB67055.1"/>
    </source>
</evidence>
<feature type="region of interest" description="Disordered" evidence="1">
    <location>
        <begin position="1"/>
        <end position="27"/>
    </location>
</feature>
<proteinExistence type="predicted"/>
<comment type="caution">
    <text evidence="2">The sequence shown here is derived from an EMBL/GenBank/DDBJ whole genome shotgun (WGS) entry which is preliminary data.</text>
</comment>
<gene>
    <name evidence="2" type="ORF">GGQ74_000695</name>
</gene>
<sequence>MRIGGYGGNGSGDGSGRDRNRADTFRGRHRLGERLSGRLIAYERPGLARIDFQGLELTARIESTPLPLPGQFVLFRVLRLVPEIVLQELGVSDGGNDPLFAALHAFWAARATLESRTHALRADIAAQNTTLSERHDAWLDGVSRTTDIGDAWAAIAHALAALNALLTSRGPWRADYQPWLLPEALSSEILLDSALMRGEGGEAGFSFSLPDEGQCEIRIYAAPPRATCRLSMEHPAPSPRLHQAALDLVPAGLAASVLPPQPLPQDAHAGVLARLAQGGPGHRLRLRV</sequence>
<keyword evidence="3" id="KW-1185">Reference proteome</keyword>
<feature type="compositionally biased region" description="Gly residues" evidence="1">
    <location>
        <begin position="1"/>
        <end position="14"/>
    </location>
</feature>
<evidence type="ECO:0000313" key="3">
    <source>
        <dbReference type="Proteomes" id="UP000580856"/>
    </source>
</evidence>
<dbReference type="AlphaFoldDB" id="A0A846QNS4"/>